<sequence>MKKWFVVLFIMLFGFVLAACNTTPPVEEEKDTIAPILIGVGNVSIQKGETFDPRAGVSATDNVDGNLTSSIVVTGTVDLDQTGTYVLTYTVTDAAGNKTELERSVTITEVFLSDLRILNGDFGQQLAGTWTHWAGEGGASTVSIVNGEAVIDITANGNQWYSTQFNQGGLTITQGKMYRIEFEGRADQARGIVVKIENAAYQGYIDETVSLTTAMTKYTFEFFVTSPTITNGKLVIGAGTMAGRGLDAGALTKVYLDNFVVTEVDPGVDDVLPIINGATSKIIEVNQAFDPLEGITVSDNRDFNLTPADIVITGTLDITTPGDYVLTYSLTDASDNTVTVDRTITVLAGLVPSTWLVVNGDFETEQLTPLPQPAETGWGWHGAGAFTAKIEGGMAVINITNPGTVVHGVQFYQQNRVIEQGQIYKITFDAKSDIPRPIMVALEQGTTRRYDEIVFLTSEWQTFEIQIEFVLTGFTNGKFAFFMGDIGSTSVPTTVYLDNIEVETVRNLVDTTAPQLFGLDDYYVLKDSAFNPLQGVTIRDNYDKTLTNDNIVVTGSVNTAVAGEYTLTYSIKDAANNESTYTRKVEVIESAEMLSNTFVLVNNDFAIDQLTPMAQPATTGWGWHGAGTFTIAIQNGIATINVVNPGTVPHGVQFYMQNRVIETGATYRLTFKAKVDIARSFRLSLEAGTDVRFFQIIDVTTEWATYEVFMTPSGGGFSNGKLGFFMGYVDETSVATTFYLDDINVELVGYRQDTVKPFIFGATAKEVVKGTAFDPIAGVTVFDNQDKTLVPASIVVNGTVDVETVGTYTLTYTLTDRQGNQTVVERVITVINNV</sequence>
<dbReference type="EMBL" id="JAOVQM010000007">
    <property type="protein sequence ID" value="MCV2232592.1"/>
    <property type="molecule type" value="Genomic_DNA"/>
</dbReference>
<keyword evidence="1" id="KW-0378">Hydrolase</keyword>
<dbReference type="InterPro" id="IPR032179">
    <property type="entry name" value="Cry22Aa_Ig-like"/>
</dbReference>
<dbReference type="InterPro" id="IPR013783">
    <property type="entry name" value="Ig-like_fold"/>
</dbReference>
<dbReference type="Gene3D" id="2.60.120.260">
    <property type="entry name" value="Galactose-binding domain-like"/>
    <property type="match status" value="3"/>
</dbReference>
<organism evidence="6 7">
    <name type="scientific">Paracholeplasma manati</name>
    <dbReference type="NCBI Taxonomy" id="591373"/>
    <lineage>
        <taxon>Bacteria</taxon>
        <taxon>Bacillati</taxon>
        <taxon>Mycoplasmatota</taxon>
        <taxon>Mollicutes</taxon>
        <taxon>Acholeplasmatales</taxon>
        <taxon>Acholeplasmataceae</taxon>
        <taxon>Paracholeplasma</taxon>
    </lineage>
</organism>
<dbReference type="InterPro" id="IPR051846">
    <property type="entry name" value="SH2_domain_adapters"/>
</dbReference>
<comment type="caution">
    <text evidence="6">The sequence shown here is derived from an EMBL/GenBank/DDBJ whole genome shotgun (WGS) entry which is preliminary data.</text>
</comment>
<feature type="domain" description="CBM-cenC" evidence="4">
    <location>
        <begin position="117"/>
        <end position="236"/>
    </location>
</feature>
<proteinExistence type="predicted"/>
<keyword evidence="2" id="KW-0727">SH2 domain</keyword>
<reference evidence="6" key="1">
    <citation type="submission" date="2022-09" db="EMBL/GenBank/DDBJ databases">
        <title>Novel Mycoplasma species identified in domestic and wild animals.</title>
        <authorList>
            <person name="Volokhov D.V."/>
            <person name="Furtak V.A."/>
            <person name="Zagorodnyaya T.A."/>
        </authorList>
    </citation>
    <scope>NUCLEOTIDE SEQUENCE</scope>
    <source>
        <strain evidence="6">Oakley</strain>
    </source>
</reference>
<dbReference type="PANTHER" id="PTHR15127">
    <property type="entry name" value="HEAVYWEIGHT, ISOFORM A"/>
    <property type="match status" value="1"/>
</dbReference>
<dbReference type="Pfam" id="PF16403">
    <property type="entry name" value="Bact_surface_Ig-like"/>
    <property type="match status" value="4"/>
</dbReference>
<accession>A0ABT2Y7Y4</accession>
<dbReference type="InterPro" id="IPR003305">
    <property type="entry name" value="CenC_carb-bd"/>
</dbReference>
<evidence type="ECO:0000313" key="7">
    <source>
        <dbReference type="Proteomes" id="UP001177160"/>
    </source>
</evidence>
<keyword evidence="3" id="KW-0732">Signal</keyword>
<feature type="domain" description="CBM-cenC" evidence="4">
    <location>
        <begin position="356"/>
        <end position="484"/>
    </location>
</feature>
<keyword evidence="7" id="KW-1185">Reference proteome</keyword>
<dbReference type="PANTHER" id="PTHR15127:SF32">
    <property type="entry name" value="HEAVYWEIGHT, ISOFORM A"/>
    <property type="match status" value="1"/>
</dbReference>
<evidence type="ECO:0000256" key="3">
    <source>
        <dbReference type="SAM" id="SignalP"/>
    </source>
</evidence>
<feature type="signal peptide" evidence="3">
    <location>
        <begin position="1"/>
        <end position="18"/>
    </location>
</feature>
<dbReference type="RefSeq" id="WP_263608781.1">
    <property type="nucleotide sequence ID" value="NZ_JAOVQM010000007.1"/>
</dbReference>
<feature type="domain" description="Pesticidal crystal protein Cry22Aa Ig-like" evidence="5">
    <location>
        <begin position="39"/>
        <end position="107"/>
    </location>
</feature>
<dbReference type="Pfam" id="PF02018">
    <property type="entry name" value="CBM_4_9"/>
    <property type="match status" value="2"/>
</dbReference>
<evidence type="ECO:0000256" key="1">
    <source>
        <dbReference type="ARBA" id="ARBA00022801"/>
    </source>
</evidence>
<evidence type="ECO:0000256" key="2">
    <source>
        <dbReference type="ARBA" id="ARBA00022999"/>
    </source>
</evidence>
<dbReference type="InterPro" id="IPR008979">
    <property type="entry name" value="Galactose-bd-like_sf"/>
</dbReference>
<evidence type="ECO:0000259" key="5">
    <source>
        <dbReference type="Pfam" id="PF16403"/>
    </source>
</evidence>
<dbReference type="Gene3D" id="2.60.40.10">
    <property type="entry name" value="Immunoglobulins"/>
    <property type="match status" value="4"/>
</dbReference>
<feature type="domain" description="Pesticidal crystal protein Cry22Aa Ig-like" evidence="5">
    <location>
        <begin position="761"/>
        <end position="830"/>
    </location>
</feature>
<evidence type="ECO:0000259" key="4">
    <source>
        <dbReference type="Pfam" id="PF02018"/>
    </source>
</evidence>
<feature type="domain" description="Pesticidal crystal protein Cry22Aa Ig-like" evidence="5">
    <location>
        <begin position="516"/>
        <end position="587"/>
    </location>
</feature>
<dbReference type="PROSITE" id="PS51257">
    <property type="entry name" value="PROKAR_LIPOPROTEIN"/>
    <property type="match status" value="1"/>
</dbReference>
<feature type="domain" description="Pesticidal crystal protein Cry22Aa Ig-like" evidence="5">
    <location>
        <begin position="275"/>
        <end position="346"/>
    </location>
</feature>
<gene>
    <name evidence="6" type="ORF">N7548_07130</name>
</gene>
<name>A0ABT2Y7Y4_9MOLU</name>
<evidence type="ECO:0000313" key="6">
    <source>
        <dbReference type="EMBL" id="MCV2232592.1"/>
    </source>
</evidence>
<dbReference type="Proteomes" id="UP001177160">
    <property type="component" value="Unassembled WGS sequence"/>
</dbReference>
<dbReference type="SUPFAM" id="SSF49785">
    <property type="entry name" value="Galactose-binding domain-like"/>
    <property type="match status" value="3"/>
</dbReference>
<protein>
    <submittedName>
        <fullName evidence="6">DUF5011 domain-containing protein</fullName>
    </submittedName>
</protein>
<feature type="chain" id="PRO_5046270919" evidence="3">
    <location>
        <begin position="19"/>
        <end position="834"/>
    </location>
</feature>